<sequence>MIVKSVEIYNFRSIRKAKFRFDQISALVGENNAGKTAVLKALNSFFNFKEEEEFFLNKSHNYGPKANTRIIISFKIDSANLPDIYRRYIFDNAIKLKFSYIYSLNKKEYHIVTNKDSIKIPEEDFLRIISKIEYVYIPTERGSINKINDGVFNKLVRKYLEIYTSNRDTISRHVRDANQMLHKNILSKLEKLIESLYFTKDVSEFNIAAPNKTDYSILLDSLKLSLISDNGEYFLEEYGSGTRSLATIAMYRANAKLNDRIVILGIEEPETNLHPQAQKKLINSLINSVGTEEVQVIFTTHSTVLIDQLKHENILLVRKSKSSKSKLNSEITQISDSFWQNSNIEEFKHYQYFHYKNSDFFFSKYVVVCESKNDCQVIEKLLRDKLGESILDVSFLDAGGKENIKYAYYLLRELQLPFVLIVDKDFFFNYQINNRLEDSRDCRTGLPKYDYTTLADNQLIEEIFGGNKSRLLNKSNYRDLFNIISSKNILSMNYCLEMDLTCSKKAREEYCRILNISNSDTKRFELLSKKNAIKKIGTLMKVLEKIPNRSLPESYQKIVNYIFNDIKKYI</sequence>
<dbReference type="Gene3D" id="3.40.50.300">
    <property type="entry name" value="P-loop containing nucleotide triphosphate hydrolases"/>
    <property type="match status" value="1"/>
</dbReference>
<dbReference type="InterPro" id="IPR051396">
    <property type="entry name" value="Bact_Antivir_Def_Nuclease"/>
</dbReference>
<evidence type="ECO:0000259" key="1">
    <source>
        <dbReference type="Pfam" id="PF13175"/>
    </source>
</evidence>
<proteinExistence type="predicted"/>
<name>A0A139PUJ2_STROR</name>
<dbReference type="InterPro" id="IPR027417">
    <property type="entry name" value="P-loop_NTPase"/>
</dbReference>
<accession>A0A139PUJ2</accession>
<dbReference type="Pfam" id="PF20469">
    <property type="entry name" value="OLD-like_TOPRIM"/>
    <property type="match status" value="1"/>
</dbReference>
<gene>
    <name evidence="3" type="ORF">SORDD27_01679</name>
</gene>
<dbReference type="PANTHER" id="PTHR43581:SF4">
    <property type="entry name" value="ATP_GTP PHOSPHATASE"/>
    <property type="match status" value="1"/>
</dbReference>
<dbReference type="InterPro" id="IPR034139">
    <property type="entry name" value="TOPRIM_OLD"/>
</dbReference>
<dbReference type="EMBL" id="LQNZ01000137">
    <property type="protein sequence ID" value="KXT93840.1"/>
    <property type="molecule type" value="Genomic_DNA"/>
</dbReference>
<evidence type="ECO:0000313" key="3">
    <source>
        <dbReference type="EMBL" id="KXT93840.1"/>
    </source>
</evidence>
<dbReference type="AlphaFoldDB" id="A0A139PUJ2"/>
<reference evidence="3 4" key="1">
    <citation type="submission" date="2016-01" db="EMBL/GenBank/DDBJ databases">
        <title>Highly variable Streptococcus oralis are common among viridans streptococci isolated from primates.</title>
        <authorList>
            <person name="Denapaite D."/>
            <person name="Rieger M."/>
            <person name="Koendgen S."/>
            <person name="Brueckner R."/>
            <person name="Ochigava I."/>
            <person name="Kappeler P."/>
            <person name="Maetz-Rensing K."/>
            <person name="Leendertz F."/>
            <person name="Hakenbeck R."/>
        </authorList>
    </citation>
    <scope>NUCLEOTIDE SEQUENCE [LARGE SCALE GENOMIC DNA]</scope>
    <source>
        <strain evidence="3 4">DD27</strain>
    </source>
</reference>
<feature type="domain" description="Endonuclease GajA/Old nuclease/RecF-like AAA" evidence="1">
    <location>
        <begin position="1"/>
        <end position="306"/>
    </location>
</feature>
<dbReference type="PANTHER" id="PTHR43581">
    <property type="entry name" value="ATP/GTP PHOSPHATASE"/>
    <property type="match status" value="1"/>
</dbReference>
<protein>
    <submittedName>
        <fullName evidence="3">Uncharacterized protein</fullName>
    </submittedName>
</protein>
<dbReference type="Proteomes" id="UP000072363">
    <property type="component" value="Unassembled WGS sequence"/>
</dbReference>
<dbReference type="RefSeq" id="WP_061428542.1">
    <property type="nucleotide sequence ID" value="NZ_KQ970237.1"/>
</dbReference>
<dbReference type="PATRIC" id="fig|1303.82.peg.1784"/>
<dbReference type="SUPFAM" id="SSF52540">
    <property type="entry name" value="P-loop containing nucleoside triphosphate hydrolases"/>
    <property type="match status" value="1"/>
</dbReference>
<organism evidence="3 4">
    <name type="scientific">Streptococcus oralis</name>
    <dbReference type="NCBI Taxonomy" id="1303"/>
    <lineage>
        <taxon>Bacteria</taxon>
        <taxon>Bacillati</taxon>
        <taxon>Bacillota</taxon>
        <taxon>Bacilli</taxon>
        <taxon>Lactobacillales</taxon>
        <taxon>Streptococcaceae</taxon>
        <taxon>Streptococcus</taxon>
    </lineage>
</organism>
<evidence type="ECO:0000259" key="2">
    <source>
        <dbReference type="Pfam" id="PF20469"/>
    </source>
</evidence>
<comment type="caution">
    <text evidence="3">The sequence shown here is derived from an EMBL/GenBank/DDBJ whole genome shotgun (WGS) entry which is preliminary data.</text>
</comment>
<dbReference type="Pfam" id="PF13175">
    <property type="entry name" value="AAA_15"/>
    <property type="match status" value="1"/>
</dbReference>
<feature type="domain" description="OLD protein-like TOPRIM" evidence="2">
    <location>
        <begin position="361"/>
        <end position="425"/>
    </location>
</feature>
<dbReference type="InterPro" id="IPR041685">
    <property type="entry name" value="AAA_GajA/Old/RecF-like"/>
</dbReference>
<evidence type="ECO:0000313" key="4">
    <source>
        <dbReference type="Proteomes" id="UP000072363"/>
    </source>
</evidence>